<gene>
    <name evidence="2" type="ORF">EUX57_07545</name>
</gene>
<evidence type="ECO:0000313" key="3">
    <source>
        <dbReference type="Proteomes" id="UP000293369"/>
    </source>
</evidence>
<feature type="transmembrane region" description="Helical" evidence="1">
    <location>
        <begin position="202"/>
        <end position="223"/>
    </location>
</feature>
<sequence>MDKLLLTAFLTALAGFITAALSIVKLVNEKESKTTEYRQAWTDSLRAALSELIGKINALATMASIGVGTRSHFISLLDQGKIDDPEHEKIRQDAIGVSKENWISASNSQKVLLQEIYQSYAKVRLHFKPDDTSFSRIEHKFDYCMDLVSDINKCKKNGRRLKIKEKIHSAANEITGYSRSILKQEWETVKLGEPAYKRTKKWSIWMCVVMLFVLLTIGVHAAISSSQQNSKSVTVAPSPISTPIK</sequence>
<proteinExistence type="predicted"/>
<name>A0A4Q7D365_9PSED</name>
<dbReference type="RefSeq" id="WP_130138269.1">
    <property type="nucleotide sequence ID" value="NZ_SGFE01000011.1"/>
</dbReference>
<dbReference type="AlphaFoldDB" id="A0A4Q7D365"/>
<reference evidence="2 3" key="1">
    <citation type="submission" date="2019-02" db="EMBL/GenBank/DDBJ databases">
        <title>Pseudomonas spp from wheat grain.</title>
        <authorList>
            <person name="Cho G.-S."/>
            <person name="Franz C.M.A.P."/>
        </authorList>
    </citation>
    <scope>NUCLEOTIDE SEQUENCE [LARGE SCALE GENOMIC DNA]</scope>
    <source>
        <strain evidence="2 3">133NRW</strain>
    </source>
</reference>
<dbReference type="EMBL" id="SGFE01000011">
    <property type="protein sequence ID" value="RZI32368.1"/>
    <property type="molecule type" value="Genomic_DNA"/>
</dbReference>
<evidence type="ECO:0000256" key="1">
    <source>
        <dbReference type="SAM" id="Phobius"/>
    </source>
</evidence>
<keyword evidence="1" id="KW-0472">Membrane</keyword>
<protein>
    <submittedName>
        <fullName evidence="2">Uncharacterized protein</fullName>
    </submittedName>
</protein>
<organism evidence="2 3">
    <name type="scientific">Pseudomonas orientalis</name>
    <dbReference type="NCBI Taxonomy" id="76758"/>
    <lineage>
        <taxon>Bacteria</taxon>
        <taxon>Pseudomonadati</taxon>
        <taxon>Pseudomonadota</taxon>
        <taxon>Gammaproteobacteria</taxon>
        <taxon>Pseudomonadales</taxon>
        <taxon>Pseudomonadaceae</taxon>
        <taxon>Pseudomonas</taxon>
    </lineage>
</organism>
<comment type="caution">
    <text evidence="2">The sequence shown here is derived from an EMBL/GenBank/DDBJ whole genome shotgun (WGS) entry which is preliminary data.</text>
</comment>
<keyword evidence="1" id="KW-1133">Transmembrane helix</keyword>
<evidence type="ECO:0000313" key="2">
    <source>
        <dbReference type="EMBL" id="RZI32368.1"/>
    </source>
</evidence>
<keyword evidence="1" id="KW-0812">Transmembrane</keyword>
<accession>A0A4Q7D365</accession>
<dbReference type="Proteomes" id="UP000293369">
    <property type="component" value="Unassembled WGS sequence"/>
</dbReference>